<name>A0AA95SCE1_9BACI</name>
<dbReference type="PANTHER" id="PTHR13812:SF19">
    <property type="entry name" value="KETIMINE REDUCTASE MU-CRYSTALLIN"/>
    <property type="match status" value="1"/>
</dbReference>
<dbReference type="KEGG" id="nnv:QNH39_08325"/>
<comment type="similarity">
    <text evidence="1">Belongs to the ornithine cyclodeaminase/mu-crystallin family.</text>
</comment>
<protein>
    <submittedName>
        <fullName evidence="2">Ornithine cyclodeaminase family protein</fullName>
    </submittedName>
</protein>
<dbReference type="InterPro" id="IPR036291">
    <property type="entry name" value="NAD(P)-bd_dom_sf"/>
</dbReference>
<dbReference type="Gene3D" id="3.30.1780.10">
    <property type="entry name" value="ornithine cyclodeaminase, domain 1"/>
    <property type="match status" value="1"/>
</dbReference>
<dbReference type="EMBL" id="CP126114">
    <property type="protein sequence ID" value="WHY87822.1"/>
    <property type="molecule type" value="Genomic_DNA"/>
</dbReference>
<dbReference type="GO" id="GO:0019752">
    <property type="term" value="P:carboxylic acid metabolic process"/>
    <property type="evidence" value="ECO:0007669"/>
    <property type="project" value="UniProtKB-ARBA"/>
</dbReference>
<dbReference type="PIRSF" id="PIRSF001439">
    <property type="entry name" value="CryM"/>
    <property type="match status" value="1"/>
</dbReference>
<dbReference type="InterPro" id="IPR023401">
    <property type="entry name" value="ODC_N"/>
</dbReference>
<dbReference type="PANTHER" id="PTHR13812">
    <property type="entry name" value="KETIMINE REDUCTASE MU-CRYSTALLIN"/>
    <property type="match status" value="1"/>
</dbReference>
<dbReference type="Pfam" id="PF02423">
    <property type="entry name" value="OCD_Mu_crystall"/>
    <property type="match status" value="1"/>
</dbReference>
<dbReference type="Proteomes" id="UP001178288">
    <property type="component" value="Chromosome"/>
</dbReference>
<dbReference type="RefSeq" id="WP_066084626.1">
    <property type="nucleotide sequence ID" value="NZ_CP126114.1"/>
</dbReference>
<dbReference type="InterPro" id="IPR003462">
    <property type="entry name" value="ODC_Mu_crystall"/>
</dbReference>
<reference evidence="2" key="1">
    <citation type="submission" date="2023-05" db="EMBL/GenBank/DDBJ databases">
        <title>Comparative genomics of Bacillaceae isolates and their secondary metabolite potential.</title>
        <authorList>
            <person name="Song L."/>
            <person name="Nielsen L.J."/>
            <person name="Mohite O."/>
            <person name="Xu X."/>
            <person name="Weber T."/>
            <person name="Kovacs A.T."/>
        </authorList>
    </citation>
    <scope>NUCLEOTIDE SEQUENCE</scope>
    <source>
        <strain evidence="2">XLM17</strain>
    </source>
</reference>
<dbReference type="GO" id="GO:0005737">
    <property type="term" value="C:cytoplasm"/>
    <property type="evidence" value="ECO:0007669"/>
    <property type="project" value="TreeGrafter"/>
</dbReference>
<dbReference type="GO" id="GO:0042562">
    <property type="term" value="F:hormone binding"/>
    <property type="evidence" value="ECO:0007669"/>
    <property type="project" value="TreeGrafter"/>
</dbReference>
<evidence type="ECO:0000313" key="3">
    <source>
        <dbReference type="Proteomes" id="UP001178288"/>
    </source>
</evidence>
<proteinExistence type="inferred from homology"/>
<organism evidence="2 3">
    <name type="scientific">Neobacillus novalis</name>
    <dbReference type="NCBI Taxonomy" id="220687"/>
    <lineage>
        <taxon>Bacteria</taxon>
        <taxon>Bacillati</taxon>
        <taxon>Bacillota</taxon>
        <taxon>Bacilli</taxon>
        <taxon>Bacillales</taxon>
        <taxon>Bacillaceae</taxon>
        <taxon>Neobacillus</taxon>
    </lineage>
</organism>
<dbReference type="GO" id="GO:0016491">
    <property type="term" value="F:oxidoreductase activity"/>
    <property type="evidence" value="ECO:0007669"/>
    <property type="project" value="UniProtKB-ARBA"/>
</dbReference>
<dbReference type="Gene3D" id="3.40.50.720">
    <property type="entry name" value="NAD(P)-binding Rossmann-like Domain"/>
    <property type="match status" value="1"/>
</dbReference>
<dbReference type="AlphaFoldDB" id="A0AA95SCE1"/>
<dbReference type="FunFam" id="3.40.50.720:FF:000311">
    <property type="entry name" value="Ornithine cyclodeaminase"/>
    <property type="match status" value="1"/>
</dbReference>
<gene>
    <name evidence="2" type="ORF">QNH39_08325</name>
</gene>
<accession>A0AA95SCE1</accession>
<keyword evidence="3" id="KW-1185">Reference proteome</keyword>
<evidence type="ECO:0000256" key="1">
    <source>
        <dbReference type="ARBA" id="ARBA00008903"/>
    </source>
</evidence>
<sequence length="324" mass="35713">MLAIGKEEVQELLTIKSCVEVLETVLADLTRNEAIQELRSVFPIEQGNVLGQMPGYWKREKVVGTKIITVYPENNKDGLPSHQGAVLIFDSTNGRLKAIVDGEKITAIRTAAVSAIATNHLAREDSEIVSILGTGEQARSHLEAMFLVRQIKQVKVWGPTKEKSLLFQEEMVQKFKVPIQVCDSVKEAVYDADIICTVTASKVPILKGDWVKAGSHVNAVGACQPNDRELDTDLVKKSKFYVDRLESAINESGDYLIPLKEGVIDQTHIIGEIGELLTKQIEGRKSENSITIFESLGLAIEDLAAANFIYQEAVRLNKGTKISI</sequence>
<evidence type="ECO:0000313" key="2">
    <source>
        <dbReference type="EMBL" id="WHY87822.1"/>
    </source>
</evidence>
<dbReference type="SUPFAM" id="SSF51735">
    <property type="entry name" value="NAD(P)-binding Rossmann-fold domains"/>
    <property type="match status" value="1"/>
</dbReference>